<accession>A0A9W9ATC2</accession>
<feature type="compositionally biased region" description="Low complexity" evidence="1">
    <location>
        <begin position="129"/>
        <end position="143"/>
    </location>
</feature>
<feature type="transmembrane region" description="Helical" evidence="2">
    <location>
        <begin position="588"/>
        <end position="609"/>
    </location>
</feature>
<organism evidence="3 4">
    <name type="scientific">Lentinula aciculospora</name>
    <dbReference type="NCBI Taxonomy" id="153920"/>
    <lineage>
        <taxon>Eukaryota</taxon>
        <taxon>Fungi</taxon>
        <taxon>Dikarya</taxon>
        <taxon>Basidiomycota</taxon>
        <taxon>Agaricomycotina</taxon>
        <taxon>Agaricomycetes</taxon>
        <taxon>Agaricomycetidae</taxon>
        <taxon>Agaricales</taxon>
        <taxon>Marasmiineae</taxon>
        <taxon>Omphalotaceae</taxon>
        <taxon>Lentinula</taxon>
    </lineage>
</organism>
<feature type="compositionally biased region" description="Basic residues" evidence="1">
    <location>
        <begin position="295"/>
        <end position="305"/>
    </location>
</feature>
<name>A0A9W9ATC2_9AGAR</name>
<reference evidence="3" key="1">
    <citation type="submission" date="2022-08" db="EMBL/GenBank/DDBJ databases">
        <title>A Global Phylogenomic Analysis of the Shiitake Genus Lentinula.</title>
        <authorList>
            <consortium name="DOE Joint Genome Institute"/>
            <person name="Sierra-Patev S."/>
            <person name="Min B."/>
            <person name="Naranjo-Ortiz M."/>
            <person name="Looney B."/>
            <person name="Konkel Z."/>
            <person name="Slot J.C."/>
            <person name="Sakamoto Y."/>
            <person name="Steenwyk J.L."/>
            <person name="Rokas A."/>
            <person name="Carro J."/>
            <person name="Camarero S."/>
            <person name="Ferreira P."/>
            <person name="Molpeceres G."/>
            <person name="Ruiz-Duenas F.J."/>
            <person name="Serrano A."/>
            <person name="Henrissat B."/>
            <person name="Drula E."/>
            <person name="Hughes K.W."/>
            <person name="Mata J.L."/>
            <person name="Ishikawa N.K."/>
            <person name="Vargas-Isla R."/>
            <person name="Ushijima S."/>
            <person name="Smith C.A."/>
            <person name="Ahrendt S."/>
            <person name="Andreopoulos W."/>
            <person name="He G."/>
            <person name="Labutti K."/>
            <person name="Lipzen A."/>
            <person name="Ng V."/>
            <person name="Riley R."/>
            <person name="Sandor L."/>
            <person name="Barry K."/>
            <person name="Martinez A.T."/>
            <person name="Xiao Y."/>
            <person name="Gibbons J.G."/>
            <person name="Terashima K."/>
            <person name="Grigoriev I.V."/>
            <person name="Hibbett D.S."/>
        </authorList>
    </citation>
    <scope>NUCLEOTIDE SEQUENCE</scope>
    <source>
        <strain evidence="3">JLM2183</strain>
    </source>
</reference>
<keyword evidence="2" id="KW-0472">Membrane</keyword>
<proteinExistence type="predicted"/>
<feature type="region of interest" description="Disordered" evidence="1">
    <location>
        <begin position="1"/>
        <end position="323"/>
    </location>
</feature>
<evidence type="ECO:0000313" key="4">
    <source>
        <dbReference type="Proteomes" id="UP001150266"/>
    </source>
</evidence>
<feature type="compositionally biased region" description="Low complexity" evidence="1">
    <location>
        <begin position="498"/>
        <end position="508"/>
    </location>
</feature>
<evidence type="ECO:0000256" key="1">
    <source>
        <dbReference type="SAM" id="MobiDB-lite"/>
    </source>
</evidence>
<keyword evidence="2" id="KW-1133">Transmembrane helix</keyword>
<dbReference type="Proteomes" id="UP001150266">
    <property type="component" value="Unassembled WGS sequence"/>
</dbReference>
<feature type="transmembrane region" description="Helical" evidence="2">
    <location>
        <begin position="557"/>
        <end position="576"/>
    </location>
</feature>
<feature type="compositionally biased region" description="Polar residues" evidence="1">
    <location>
        <begin position="252"/>
        <end position="262"/>
    </location>
</feature>
<sequence>MQTTSGKIHRRKSSKDDDENTFVINITDEPASPSLSASISLSPTPTRPAPPPPRSPHLPLSISLSPSFSTSSLPPSSSSSAAIAPRSPVQPIVHARSPTSPSRENRDYGHGHRSRVHSTPAPPPLPGHSRSMSISVPSPLSSPNGFSSGAASAGLISTGPSIHNPPPSSAGPYRTSFNKMNGSTFRTSISSPQNLGVNGMNSINGHSRTRSISTPYSPPLPSPLSFSFPANPQSQSRSASLRSPTTMTTTTNRISGSSSLPENNNNRNDNNFTNDTLGEGNAAQLESQSENQKQQHNRRHSRLHSRNLSIFFPRPGSLPANTISEDGAQELEFPSDIEALPMPSAGSSVSFPSSGGRRTARSLQNGAGGTLGANFSFGGRPPSISGPTPTAPLMSNGTNGSSSGSGLTSSRRGHHHKHSLSHNFFSFLEPGTGGPGALLYNDGVEGEQELELYTQPTPTPMSPWNPISPFPKSAGVVTPGSMGQNYGHGHGHSHSHSRSQSQSQAQSSYAHFPPTPTIPSVPTGLVTSSVNSTSDFINSNINTNNTISNKYTHNHNILALPFTLFQFFLGAFLWVSGQQIGSLGTTGLGYWVVFDSLGAGVGGVMRGWLRGSGGLISSGGMTALRRPYGNARIETVLQFAQSVYLMFSSVYVCKETVEHVLLSAGGTGGVGGGDGHHHHMGDENPSFTGIQFPYILSSLAFITIILSAAMFDNHKKLVDITGNRIPSLTALVRSLTSSLLSPFTSLSSRRPQTSTITDEGRPPSSLLGMIFSNPYIVFPLAMCVAISWGGLGLDASHHRTFDLSLAGIITFVTFRVSYSASVVLGTVLLQTAPRRRVGTQKGGIGSIRGIAKNSDGKMEAFLRVMKDVEHNPQVLHLPAPHIWQFTPTPAVPVSTPLSFNPPSFRQLPMAEHLVVTLEIHVRRDLPDEDVLRLTGWAWEKCVGALTGGVNKHAVNGVKRDIGGGETVKADVTVGVVRG</sequence>
<dbReference type="AlphaFoldDB" id="A0A9W9ATC2"/>
<feature type="compositionally biased region" description="Low complexity" evidence="1">
    <location>
        <begin position="344"/>
        <end position="356"/>
    </location>
</feature>
<feature type="region of interest" description="Disordered" evidence="1">
    <location>
        <begin position="338"/>
        <end position="417"/>
    </location>
</feature>
<feature type="region of interest" description="Disordered" evidence="1">
    <location>
        <begin position="471"/>
        <end position="524"/>
    </location>
</feature>
<feature type="transmembrane region" description="Helical" evidence="2">
    <location>
        <begin position="805"/>
        <end position="829"/>
    </location>
</feature>
<feature type="compositionally biased region" description="Polar residues" evidence="1">
    <location>
        <begin position="175"/>
        <end position="206"/>
    </location>
</feature>
<feature type="compositionally biased region" description="Pro residues" evidence="1">
    <location>
        <begin position="45"/>
        <end position="56"/>
    </location>
</feature>
<feature type="compositionally biased region" description="Polar residues" evidence="1">
    <location>
        <begin position="230"/>
        <end position="244"/>
    </location>
</feature>
<keyword evidence="2" id="KW-0812">Transmembrane</keyword>
<protein>
    <submittedName>
        <fullName evidence="3">Uncharacterized protein</fullName>
    </submittedName>
</protein>
<feature type="compositionally biased region" description="Low complexity" evidence="1">
    <location>
        <begin position="395"/>
        <end position="410"/>
    </location>
</feature>
<feature type="compositionally biased region" description="Low complexity" evidence="1">
    <location>
        <begin position="57"/>
        <end position="87"/>
    </location>
</feature>
<gene>
    <name evidence="3" type="ORF">J3R30DRAFT_3747324</name>
</gene>
<feature type="compositionally biased region" description="Low complexity" evidence="1">
    <location>
        <begin position="263"/>
        <end position="276"/>
    </location>
</feature>
<feature type="compositionally biased region" description="Low complexity" evidence="1">
    <location>
        <begin position="30"/>
        <end position="44"/>
    </location>
</feature>
<dbReference type="EMBL" id="JAOTPV010000001">
    <property type="protein sequence ID" value="KAJ4490065.1"/>
    <property type="molecule type" value="Genomic_DNA"/>
</dbReference>
<evidence type="ECO:0000256" key="2">
    <source>
        <dbReference type="SAM" id="Phobius"/>
    </source>
</evidence>
<feature type="transmembrane region" description="Helical" evidence="2">
    <location>
        <begin position="692"/>
        <end position="711"/>
    </location>
</feature>
<dbReference type="OrthoDB" id="5382797at2759"/>
<comment type="caution">
    <text evidence="3">The sequence shown here is derived from an EMBL/GenBank/DDBJ whole genome shotgun (WGS) entry which is preliminary data.</text>
</comment>
<evidence type="ECO:0000313" key="3">
    <source>
        <dbReference type="EMBL" id="KAJ4490065.1"/>
    </source>
</evidence>
<feature type="transmembrane region" description="Helical" evidence="2">
    <location>
        <begin position="775"/>
        <end position="793"/>
    </location>
</feature>
<keyword evidence="4" id="KW-1185">Reference proteome</keyword>
<feature type="compositionally biased region" description="Polar residues" evidence="1">
    <location>
        <begin position="284"/>
        <end position="294"/>
    </location>
</feature>